<feature type="non-terminal residue" evidence="1">
    <location>
        <position position="88"/>
    </location>
</feature>
<protein>
    <submittedName>
        <fullName evidence="1">Uncharacterized protein</fullName>
    </submittedName>
</protein>
<dbReference type="Proteomes" id="UP000485058">
    <property type="component" value="Unassembled WGS sequence"/>
</dbReference>
<accession>A0A6A0AAK7</accession>
<comment type="caution">
    <text evidence="1">The sequence shown here is derived from an EMBL/GenBank/DDBJ whole genome shotgun (WGS) entry which is preliminary data.</text>
</comment>
<sequence length="88" mass="9093">MGSFTGALEQFGTALEPLSSSQSWATARVQLPVKLAAMVKPGLASPSGCGSPSKRDPSRRCDLFAGTCGSTRAKSPMACADGQMTRID</sequence>
<gene>
    <name evidence="1" type="ORF">HaLaN_28584</name>
</gene>
<proteinExistence type="predicted"/>
<name>A0A6A0AAK7_HAELA</name>
<organism evidence="1 2">
    <name type="scientific">Haematococcus lacustris</name>
    <name type="common">Green alga</name>
    <name type="synonym">Haematococcus pluvialis</name>
    <dbReference type="NCBI Taxonomy" id="44745"/>
    <lineage>
        <taxon>Eukaryota</taxon>
        <taxon>Viridiplantae</taxon>
        <taxon>Chlorophyta</taxon>
        <taxon>core chlorophytes</taxon>
        <taxon>Chlorophyceae</taxon>
        <taxon>CS clade</taxon>
        <taxon>Chlamydomonadales</taxon>
        <taxon>Haematococcaceae</taxon>
        <taxon>Haematococcus</taxon>
    </lineage>
</organism>
<evidence type="ECO:0000313" key="1">
    <source>
        <dbReference type="EMBL" id="GFH29849.1"/>
    </source>
</evidence>
<dbReference type="EMBL" id="BLLF01004558">
    <property type="protein sequence ID" value="GFH29849.1"/>
    <property type="molecule type" value="Genomic_DNA"/>
</dbReference>
<feature type="non-terminal residue" evidence="1">
    <location>
        <position position="1"/>
    </location>
</feature>
<keyword evidence="2" id="KW-1185">Reference proteome</keyword>
<evidence type="ECO:0000313" key="2">
    <source>
        <dbReference type="Proteomes" id="UP000485058"/>
    </source>
</evidence>
<reference evidence="1 2" key="1">
    <citation type="submission" date="2020-02" db="EMBL/GenBank/DDBJ databases">
        <title>Draft genome sequence of Haematococcus lacustris strain NIES-144.</title>
        <authorList>
            <person name="Morimoto D."/>
            <person name="Nakagawa S."/>
            <person name="Yoshida T."/>
            <person name="Sawayama S."/>
        </authorList>
    </citation>
    <scope>NUCLEOTIDE SEQUENCE [LARGE SCALE GENOMIC DNA]</scope>
    <source>
        <strain evidence="1 2">NIES-144</strain>
    </source>
</reference>
<dbReference type="AlphaFoldDB" id="A0A6A0AAK7"/>